<dbReference type="SUPFAM" id="SSF82282">
    <property type="entry name" value="Homocysteine S-methyltransferase"/>
    <property type="match status" value="1"/>
</dbReference>
<feature type="domain" description="Hcy-binding" evidence="6">
    <location>
        <begin position="38"/>
        <end position="326"/>
    </location>
</feature>
<evidence type="ECO:0000256" key="2">
    <source>
        <dbReference type="ARBA" id="ARBA00022679"/>
    </source>
</evidence>
<evidence type="ECO:0000256" key="5">
    <source>
        <dbReference type="PROSITE-ProRule" id="PRU00333"/>
    </source>
</evidence>
<accession>A0A210R487</accession>
<comment type="pathway">
    <text evidence="3">Amino-acid biosynthesis; L-methionine biosynthesis via de novo pathway.</text>
</comment>
<evidence type="ECO:0000256" key="1">
    <source>
        <dbReference type="ARBA" id="ARBA00022603"/>
    </source>
</evidence>
<name>A0A210R487_MIZYE</name>
<feature type="binding site" evidence="4 5">
    <location>
        <position position="245"/>
    </location>
    <ligand>
        <name>Zn(2+)</name>
        <dbReference type="ChEBI" id="CHEBI:29105"/>
    </ligand>
</feature>
<evidence type="ECO:0000259" key="6">
    <source>
        <dbReference type="PROSITE" id="PS50970"/>
    </source>
</evidence>
<sequence>MQSSRKVDSHDKIQLNPSHSSRLDINHSALFQGKVLLDGLLERLRDGESVVVAEGYIFEFERRGYLTAGSFVPEVIIEHPELVKSLHEEFVHAGSDVVLAFTYYAHREKLRLIGRENDLERMNMEALRIAREVADDTGTLMAGNICNSTIYKKGDDASTAEVKAMFKEQVEWAVKGGADFIVGETFGEYGEAALALEAIKKHGNGLPAVITLQPTICMDTQDGINIGEACRMLEEGGADVVGLNCGRGPVTIIETLKCVRRACKVCGIAIPDREEKKAFPLELLKCLSSRDEIRTFAQEAKAAGATYIGLCCGGAPHTLRIVADVLGKNPPANKYAPQMHKHFIFGDESKFQDYYTKDVKSKIVTNA</sequence>
<dbReference type="InterPro" id="IPR017226">
    <property type="entry name" value="BHMT-like"/>
</dbReference>
<dbReference type="Pfam" id="PF02574">
    <property type="entry name" value="S-methyl_trans"/>
    <property type="match status" value="1"/>
</dbReference>
<evidence type="ECO:0000313" key="8">
    <source>
        <dbReference type="Proteomes" id="UP000242188"/>
    </source>
</evidence>
<feature type="binding site" evidence="4 5">
    <location>
        <position position="311"/>
    </location>
    <ligand>
        <name>Zn(2+)</name>
        <dbReference type="ChEBI" id="CHEBI:29105"/>
    </ligand>
</feature>
<keyword evidence="1 5" id="KW-0489">Methyltransferase</keyword>
<gene>
    <name evidence="7" type="ORF">KP79_PYT10858</name>
</gene>
<dbReference type="PIRSF" id="PIRSF037505">
    <property type="entry name" value="Betaine_HMT"/>
    <property type="match status" value="1"/>
</dbReference>
<dbReference type="AlphaFoldDB" id="A0A210R487"/>
<dbReference type="Proteomes" id="UP000242188">
    <property type="component" value="Unassembled WGS sequence"/>
</dbReference>
<keyword evidence="4 5" id="KW-0479">Metal-binding</keyword>
<dbReference type="InterPro" id="IPR003726">
    <property type="entry name" value="HCY_dom"/>
</dbReference>
<dbReference type="GO" id="GO:0032259">
    <property type="term" value="P:methylation"/>
    <property type="evidence" value="ECO:0007669"/>
    <property type="project" value="UniProtKB-KW"/>
</dbReference>
<dbReference type="UniPathway" id="UPA00051">
    <property type="reaction ID" value="UER00083"/>
</dbReference>
<dbReference type="GO" id="GO:0008168">
    <property type="term" value="F:methyltransferase activity"/>
    <property type="evidence" value="ECO:0007669"/>
    <property type="project" value="UniProtKB-UniRule"/>
</dbReference>
<dbReference type="PANTHER" id="PTHR11103:SF18">
    <property type="entry name" value="SLR1189 PROTEIN"/>
    <property type="match status" value="1"/>
</dbReference>
<dbReference type="PANTHER" id="PTHR11103">
    <property type="entry name" value="SLR1189 PROTEIN"/>
    <property type="match status" value="1"/>
</dbReference>
<comment type="caution">
    <text evidence="7">The sequence shown here is derived from an EMBL/GenBank/DDBJ whole genome shotgun (WGS) entry which is preliminary data.</text>
</comment>
<dbReference type="Gene3D" id="3.20.20.330">
    <property type="entry name" value="Homocysteine-binding-like domain"/>
    <property type="match status" value="1"/>
</dbReference>
<dbReference type="InterPro" id="IPR036589">
    <property type="entry name" value="HCY_dom_sf"/>
</dbReference>
<proteinExistence type="predicted"/>
<keyword evidence="2 5" id="KW-0808">Transferase</keyword>
<reference evidence="7 8" key="1">
    <citation type="journal article" date="2017" name="Nat. Ecol. Evol.">
        <title>Scallop genome provides insights into evolution of bilaterian karyotype and development.</title>
        <authorList>
            <person name="Wang S."/>
            <person name="Zhang J."/>
            <person name="Jiao W."/>
            <person name="Li J."/>
            <person name="Xun X."/>
            <person name="Sun Y."/>
            <person name="Guo X."/>
            <person name="Huan P."/>
            <person name="Dong B."/>
            <person name="Zhang L."/>
            <person name="Hu X."/>
            <person name="Sun X."/>
            <person name="Wang J."/>
            <person name="Zhao C."/>
            <person name="Wang Y."/>
            <person name="Wang D."/>
            <person name="Huang X."/>
            <person name="Wang R."/>
            <person name="Lv J."/>
            <person name="Li Y."/>
            <person name="Zhang Z."/>
            <person name="Liu B."/>
            <person name="Lu W."/>
            <person name="Hui Y."/>
            <person name="Liang J."/>
            <person name="Zhou Z."/>
            <person name="Hou R."/>
            <person name="Li X."/>
            <person name="Liu Y."/>
            <person name="Li H."/>
            <person name="Ning X."/>
            <person name="Lin Y."/>
            <person name="Zhao L."/>
            <person name="Xing Q."/>
            <person name="Dou J."/>
            <person name="Li Y."/>
            <person name="Mao J."/>
            <person name="Guo H."/>
            <person name="Dou H."/>
            <person name="Li T."/>
            <person name="Mu C."/>
            <person name="Jiang W."/>
            <person name="Fu Q."/>
            <person name="Fu X."/>
            <person name="Miao Y."/>
            <person name="Liu J."/>
            <person name="Yu Q."/>
            <person name="Li R."/>
            <person name="Liao H."/>
            <person name="Li X."/>
            <person name="Kong Y."/>
            <person name="Jiang Z."/>
            <person name="Chourrout D."/>
            <person name="Li R."/>
            <person name="Bao Z."/>
        </authorList>
    </citation>
    <scope>NUCLEOTIDE SEQUENCE [LARGE SCALE GENOMIC DNA]</scope>
    <source>
        <strain evidence="7 8">PY_sf001</strain>
    </source>
</reference>
<dbReference type="GO" id="GO:0009086">
    <property type="term" value="P:methionine biosynthetic process"/>
    <property type="evidence" value="ECO:0007669"/>
    <property type="project" value="InterPro"/>
</dbReference>
<comment type="cofactor">
    <cofactor evidence="4">
        <name>Zn(2+)</name>
        <dbReference type="ChEBI" id="CHEBI:29105"/>
    </cofactor>
    <text evidence="4">Binds 1 zinc ion per subunit.</text>
</comment>
<feature type="binding site" evidence="4 5">
    <location>
        <position position="312"/>
    </location>
    <ligand>
        <name>Zn(2+)</name>
        <dbReference type="ChEBI" id="CHEBI:29105"/>
    </ligand>
</feature>
<evidence type="ECO:0000256" key="4">
    <source>
        <dbReference type="PIRSR" id="PIRSR037505-2"/>
    </source>
</evidence>
<evidence type="ECO:0000256" key="3">
    <source>
        <dbReference type="ARBA" id="ARBA00034478"/>
    </source>
</evidence>
<dbReference type="OrthoDB" id="261426at2759"/>
<protein>
    <submittedName>
        <fullName evidence="7">Betaine--homocysteine S-methyltransferase 1</fullName>
    </submittedName>
</protein>
<dbReference type="STRING" id="6573.A0A210R487"/>
<keyword evidence="8" id="KW-1185">Reference proteome</keyword>
<evidence type="ECO:0000313" key="7">
    <source>
        <dbReference type="EMBL" id="OWF55817.1"/>
    </source>
</evidence>
<organism evidence="7 8">
    <name type="scientific">Mizuhopecten yessoensis</name>
    <name type="common">Japanese scallop</name>
    <name type="synonym">Patinopecten yessoensis</name>
    <dbReference type="NCBI Taxonomy" id="6573"/>
    <lineage>
        <taxon>Eukaryota</taxon>
        <taxon>Metazoa</taxon>
        <taxon>Spiralia</taxon>
        <taxon>Lophotrochozoa</taxon>
        <taxon>Mollusca</taxon>
        <taxon>Bivalvia</taxon>
        <taxon>Autobranchia</taxon>
        <taxon>Pteriomorphia</taxon>
        <taxon>Pectinida</taxon>
        <taxon>Pectinoidea</taxon>
        <taxon>Pectinidae</taxon>
        <taxon>Mizuhopecten</taxon>
    </lineage>
</organism>
<dbReference type="PROSITE" id="PS50970">
    <property type="entry name" value="HCY"/>
    <property type="match status" value="1"/>
</dbReference>
<keyword evidence="4 5" id="KW-0862">Zinc</keyword>
<dbReference type="EMBL" id="NEDP02000462">
    <property type="protein sequence ID" value="OWF55817.1"/>
    <property type="molecule type" value="Genomic_DNA"/>
</dbReference>
<dbReference type="GO" id="GO:0008270">
    <property type="term" value="F:zinc ion binding"/>
    <property type="evidence" value="ECO:0007669"/>
    <property type="project" value="InterPro"/>
</dbReference>